<evidence type="ECO:0000313" key="2">
    <source>
        <dbReference type="Proteomes" id="UP000226191"/>
    </source>
</evidence>
<dbReference type="GO" id="GO:0016740">
    <property type="term" value="F:transferase activity"/>
    <property type="evidence" value="ECO:0007669"/>
    <property type="project" value="UniProtKB-KW"/>
</dbReference>
<dbReference type="Proteomes" id="UP000226191">
    <property type="component" value="Unassembled WGS sequence"/>
</dbReference>
<dbReference type="EMBL" id="MVCE01000006">
    <property type="protein sequence ID" value="PGF32039.1"/>
    <property type="molecule type" value="Genomic_DNA"/>
</dbReference>
<evidence type="ECO:0000313" key="1">
    <source>
        <dbReference type="EMBL" id="PGF32039.1"/>
    </source>
</evidence>
<reference evidence="1 2" key="1">
    <citation type="submission" date="2017-02" db="EMBL/GenBank/DDBJ databases">
        <title>Prevalence of linear plasmids in Cutibacterium acnes isolates obtained from cancerous prostatic tissue.</title>
        <authorList>
            <person name="Davidsson S."/>
            <person name="Bruggemann H."/>
        </authorList>
    </citation>
    <scope>NUCLEOTIDE SEQUENCE [LARGE SCALE GENOMIC DNA]</scope>
    <source>
        <strain evidence="1 2">11-78</strain>
    </source>
</reference>
<protein>
    <submittedName>
        <fullName evidence="1">Gamma-glutamyl transferase</fullName>
    </submittedName>
</protein>
<dbReference type="AlphaFoldDB" id="A0A8B2VF03"/>
<comment type="caution">
    <text evidence="1">The sequence shown here is derived from an EMBL/GenBank/DDBJ whole genome shotgun (WGS) entry which is preliminary data.</text>
</comment>
<sequence>MSGVSHTTNVQAADISWLATVKVTGSLSWDGDGMRIRSRPSVVARPLVGVPGES</sequence>
<dbReference type="GeneID" id="92857355"/>
<gene>
    <name evidence="1" type="ORF">B1B09_11275</name>
</gene>
<accession>A0A8B2VF03</accession>
<dbReference type="RefSeq" id="WP_002516486.1">
    <property type="nucleotide sequence ID" value="NZ_AP022844.1"/>
</dbReference>
<proteinExistence type="predicted"/>
<name>A0A8B2VF03_CUTAC</name>
<keyword evidence="1" id="KW-0808">Transferase</keyword>
<organism evidence="1 2">
    <name type="scientific">Cutibacterium acnes</name>
    <name type="common">Propionibacterium acnes</name>
    <dbReference type="NCBI Taxonomy" id="1747"/>
    <lineage>
        <taxon>Bacteria</taxon>
        <taxon>Bacillati</taxon>
        <taxon>Actinomycetota</taxon>
        <taxon>Actinomycetes</taxon>
        <taxon>Propionibacteriales</taxon>
        <taxon>Propionibacteriaceae</taxon>
        <taxon>Cutibacterium</taxon>
    </lineage>
</organism>